<feature type="domain" description="Beta-lactamase-related" evidence="1">
    <location>
        <begin position="16"/>
        <end position="331"/>
    </location>
</feature>
<dbReference type="EMBL" id="JACCBB010000001">
    <property type="protein sequence ID" value="NYD21119.1"/>
    <property type="molecule type" value="Genomic_DNA"/>
</dbReference>
<keyword evidence="4" id="KW-1185">Reference proteome</keyword>
<comment type="caution">
    <text evidence="3">The sequence shown here is derived from an EMBL/GenBank/DDBJ whole genome shotgun (WGS) entry which is preliminary data.</text>
</comment>
<dbReference type="InterPro" id="IPR050491">
    <property type="entry name" value="AmpC-like"/>
</dbReference>
<dbReference type="InterPro" id="IPR012338">
    <property type="entry name" value="Beta-lactam/transpept-like"/>
</dbReference>
<evidence type="ECO:0000313" key="4">
    <source>
        <dbReference type="Proteomes" id="UP000521922"/>
    </source>
</evidence>
<dbReference type="InterPro" id="IPR001466">
    <property type="entry name" value="Beta-lactam-related"/>
</dbReference>
<dbReference type="Proteomes" id="UP000521922">
    <property type="component" value="Unassembled WGS sequence"/>
</dbReference>
<evidence type="ECO:0000259" key="2">
    <source>
        <dbReference type="Pfam" id="PF24491"/>
    </source>
</evidence>
<dbReference type="SUPFAM" id="SSF56601">
    <property type="entry name" value="beta-lactamase/transpeptidase-like"/>
    <property type="match status" value="1"/>
</dbReference>
<protein>
    <submittedName>
        <fullName evidence="3">CubicO group peptidase (Beta-lactamase class C family)</fullName>
    </submittedName>
</protein>
<evidence type="ECO:0000313" key="3">
    <source>
        <dbReference type="EMBL" id="NYD21119.1"/>
    </source>
</evidence>
<proteinExistence type="predicted"/>
<dbReference type="Pfam" id="PF00144">
    <property type="entry name" value="Beta-lactamase"/>
    <property type="match status" value="1"/>
</dbReference>
<dbReference type="RefSeq" id="WP_179749194.1">
    <property type="nucleotide sequence ID" value="NZ_BAAAGN010000033.1"/>
</dbReference>
<accession>A0A7Y9DIZ2</accession>
<feature type="domain" description="DUF7586" evidence="2">
    <location>
        <begin position="352"/>
        <end position="435"/>
    </location>
</feature>
<dbReference type="Gene3D" id="3.40.710.10">
    <property type="entry name" value="DD-peptidase/beta-lactamase superfamily"/>
    <property type="match status" value="1"/>
</dbReference>
<dbReference type="AlphaFoldDB" id="A0A7Y9DIZ2"/>
<name>A0A7Y9DIZ2_9ACTN</name>
<dbReference type="Pfam" id="PF24491">
    <property type="entry name" value="DUF7586"/>
    <property type="match status" value="1"/>
</dbReference>
<reference evidence="3 4" key="1">
    <citation type="submission" date="2020-07" db="EMBL/GenBank/DDBJ databases">
        <title>Sequencing the genomes of 1000 actinobacteria strains.</title>
        <authorList>
            <person name="Klenk H.-P."/>
        </authorList>
    </citation>
    <scope>NUCLEOTIDE SEQUENCE [LARGE SCALE GENOMIC DNA]</scope>
    <source>
        <strain evidence="3 4">DSM 7487</strain>
    </source>
</reference>
<gene>
    <name evidence="3" type="ORF">BJ968_000659</name>
</gene>
<evidence type="ECO:0000259" key="1">
    <source>
        <dbReference type="Pfam" id="PF00144"/>
    </source>
</evidence>
<dbReference type="PANTHER" id="PTHR46825">
    <property type="entry name" value="D-ALANYL-D-ALANINE-CARBOXYPEPTIDASE/ENDOPEPTIDASE AMPH"/>
    <property type="match status" value="1"/>
</dbReference>
<organism evidence="3 4">
    <name type="scientific">Kineococcus aurantiacus</name>
    <dbReference type="NCBI Taxonomy" id="37633"/>
    <lineage>
        <taxon>Bacteria</taxon>
        <taxon>Bacillati</taxon>
        <taxon>Actinomycetota</taxon>
        <taxon>Actinomycetes</taxon>
        <taxon>Kineosporiales</taxon>
        <taxon>Kineosporiaceae</taxon>
        <taxon>Kineococcus</taxon>
    </lineage>
</organism>
<dbReference type="InterPro" id="IPR056008">
    <property type="entry name" value="DUF7586"/>
</dbReference>
<sequence>MTTVLLPTTHRALDHLLAAEQSAARLPSVVAGLVRDGELVWTGAAGTTGVDTGPGADTQYRVGSITKTFVAAAVLRLVEDGLVALEDPVRAHLPELDTEGVGRVGVGQLLGQAGGVQAETDGPWWERTPGGDWDALLPLLGGSALRHRPGTRFHYSNLGFGVLGELVGRVRGEDWRRVVQAQFLDPLGMTRTTLRPQQPAARGLAVHPWADVVLPEPEHDAGAMAPAGQVWSTVADLARWATVVAGTSTVLRPGTVEAMWEPQSVDDPRGGAWTAGYGLGLQLWNVAGRRHAGHSGSMPGFVAMLRVDVATGDGVVALTNSTTGFGDLPARLLAALTDAEPHRPAPWVPHDVPADVLELVGPWYWGPAPLVVRASAHGFELRGLEGRGRASRFVRAGEGVWRGLDGYYAGELLRPVRTPDGAVGHLDLASFRLTRTPYDPAADVPGGVDPRGWTPLA</sequence>
<dbReference type="PANTHER" id="PTHR46825:SF7">
    <property type="entry name" value="D-ALANYL-D-ALANINE CARBOXYPEPTIDASE"/>
    <property type="match status" value="1"/>
</dbReference>